<evidence type="ECO:0000313" key="2">
    <source>
        <dbReference type="Proteomes" id="UP000441754"/>
    </source>
</evidence>
<keyword evidence="2" id="KW-1185">Reference proteome</keyword>
<dbReference type="OrthoDB" id="923323at2"/>
<reference evidence="1 2" key="1">
    <citation type="journal article" date="2018" name="Antonie Van Leeuwenhoek">
        <title>Larkinella terrae sp. nov., isolated from soil on Jeju Island, South Korea.</title>
        <authorList>
            <person name="Ten L.N."/>
            <person name="Jeon J."/>
            <person name="Park S.J."/>
            <person name="Park S."/>
            <person name="Lee S.Y."/>
            <person name="Kim M.K."/>
            <person name="Jung H.Y."/>
        </authorList>
    </citation>
    <scope>NUCLEOTIDE SEQUENCE [LARGE SCALE GENOMIC DNA]</scope>
    <source>
        <strain evidence="1 2">KCTC 52001</strain>
    </source>
</reference>
<sequence length="458" mass="50847">MKTNLNFPTTAPHAVDPVVLFNRSWPSRVILLLSLLFCVFQPAVFAQTGHDQSVAASIAPYSATVRQAILSASQYPQILSQLQQSRTQTQQAFQNLVGGFNQTKQGWFYELTRYPDVLHTLATEPSNLSTAAVENLLPKNATDELKTAAWKLYHNHHADLVQADQLNQQAGQTFGQIIQPLDAPVQDAFRQLISLPDVMTLLTDHLDLTRQLGDQYRAEGSALVQQLTALHDSLSVQDQYEVSAFQQELADNPQAGQELNQAAQDYAKSNGYIIPPVPADNTPTTTYTYNYFANPYSYWFGYPGWYGSALWYPGAYWAGFGFGFGLGTYGLYGFPTYGFSNWFFNRGYYRSYPHLYRQFGNYYQHNVAQNRVLGSVNSGFMRVAQQHYNPNAGGRLNFLTSPGAFSRPAGTLNQAGARVSTFSHPSANVYHAQGWGGFSNRGFSGGGFHGGGFHGGRR</sequence>
<gene>
    <name evidence="1" type="ORF">GJJ30_02630</name>
</gene>
<evidence type="ECO:0000313" key="1">
    <source>
        <dbReference type="EMBL" id="MRS60174.1"/>
    </source>
</evidence>
<evidence type="ECO:0008006" key="3">
    <source>
        <dbReference type="Google" id="ProtNLM"/>
    </source>
</evidence>
<dbReference type="AlphaFoldDB" id="A0A7K0EEB7"/>
<name>A0A7K0EEB7_9BACT</name>
<proteinExistence type="predicted"/>
<comment type="caution">
    <text evidence="1">The sequence shown here is derived from an EMBL/GenBank/DDBJ whole genome shotgun (WGS) entry which is preliminary data.</text>
</comment>
<dbReference type="EMBL" id="WJXZ01000001">
    <property type="protein sequence ID" value="MRS60174.1"/>
    <property type="molecule type" value="Genomic_DNA"/>
</dbReference>
<accession>A0A7K0EEB7</accession>
<organism evidence="1 2">
    <name type="scientific">Larkinella terrae</name>
    <dbReference type="NCBI Taxonomy" id="2025311"/>
    <lineage>
        <taxon>Bacteria</taxon>
        <taxon>Pseudomonadati</taxon>
        <taxon>Bacteroidota</taxon>
        <taxon>Cytophagia</taxon>
        <taxon>Cytophagales</taxon>
        <taxon>Spirosomataceae</taxon>
        <taxon>Larkinella</taxon>
    </lineage>
</organism>
<protein>
    <recommendedName>
        <fullName evidence="3">DUF3300 domain-containing protein</fullName>
    </recommendedName>
</protein>
<dbReference type="RefSeq" id="WP_154172849.1">
    <property type="nucleotide sequence ID" value="NZ_WJXZ01000001.1"/>
</dbReference>
<dbReference type="Proteomes" id="UP000441754">
    <property type="component" value="Unassembled WGS sequence"/>
</dbReference>